<dbReference type="PANTHER" id="PTHR21043">
    <property type="entry name" value="IOJAP SUPERFAMILY ORTHOLOG"/>
    <property type="match status" value="1"/>
</dbReference>
<dbReference type="NCBIfam" id="TIGR00090">
    <property type="entry name" value="rsfS_iojap_ybeB"/>
    <property type="match status" value="1"/>
</dbReference>
<evidence type="ECO:0000256" key="2">
    <source>
        <dbReference type="HAMAP-Rule" id="MF_01477"/>
    </source>
</evidence>
<comment type="subcellular location">
    <subcellularLocation>
        <location evidence="2">Cytoplasm</location>
    </subcellularLocation>
</comment>
<keyword evidence="2" id="KW-0963">Cytoplasm</keyword>
<reference evidence="4 5" key="1">
    <citation type="submission" date="2019-06" db="EMBL/GenBank/DDBJ databases">
        <title>New taxonomy in bacterial strain CC-CFT640, isolated from vineyard.</title>
        <authorList>
            <person name="Lin S.-Y."/>
            <person name="Tsai C.-F."/>
            <person name="Young C.-C."/>
        </authorList>
    </citation>
    <scope>NUCLEOTIDE SEQUENCE [LARGE SCALE GENOMIC DNA]</scope>
    <source>
        <strain evidence="4 5">CC-CFT640</strain>
    </source>
</reference>
<name>A0A5C8PSG5_9HYPH</name>
<organism evidence="4 5">
    <name type="scientific">Vineibacter terrae</name>
    <dbReference type="NCBI Taxonomy" id="2586908"/>
    <lineage>
        <taxon>Bacteria</taxon>
        <taxon>Pseudomonadati</taxon>
        <taxon>Pseudomonadota</taxon>
        <taxon>Alphaproteobacteria</taxon>
        <taxon>Hyphomicrobiales</taxon>
        <taxon>Vineibacter</taxon>
    </lineage>
</organism>
<dbReference type="GO" id="GO:0017148">
    <property type="term" value="P:negative regulation of translation"/>
    <property type="evidence" value="ECO:0007669"/>
    <property type="project" value="UniProtKB-UniRule"/>
</dbReference>
<dbReference type="InterPro" id="IPR043519">
    <property type="entry name" value="NT_sf"/>
</dbReference>
<dbReference type="SUPFAM" id="SSF81301">
    <property type="entry name" value="Nucleotidyltransferase"/>
    <property type="match status" value="1"/>
</dbReference>
<evidence type="ECO:0000313" key="5">
    <source>
        <dbReference type="Proteomes" id="UP000321638"/>
    </source>
</evidence>
<gene>
    <name evidence="2 4" type="primary">rsfS</name>
    <name evidence="4" type="ORF">FHP25_08450</name>
</gene>
<keyword evidence="2" id="KW-0678">Repressor</keyword>
<dbReference type="GO" id="GO:0043023">
    <property type="term" value="F:ribosomal large subunit binding"/>
    <property type="evidence" value="ECO:0007669"/>
    <property type="project" value="TreeGrafter"/>
</dbReference>
<evidence type="ECO:0000313" key="4">
    <source>
        <dbReference type="EMBL" id="TXL78219.1"/>
    </source>
</evidence>
<evidence type="ECO:0000256" key="1">
    <source>
        <dbReference type="ARBA" id="ARBA00010574"/>
    </source>
</evidence>
<feature type="region of interest" description="Disordered" evidence="3">
    <location>
        <begin position="118"/>
        <end position="146"/>
    </location>
</feature>
<keyword evidence="5" id="KW-1185">Reference proteome</keyword>
<protein>
    <recommendedName>
        <fullName evidence="2">Ribosomal silencing factor RsfS</fullName>
    </recommendedName>
</protein>
<dbReference type="PANTHER" id="PTHR21043:SF0">
    <property type="entry name" value="MITOCHONDRIAL ASSEMBLY OF RIBOSOMAL LARGE SUBUNIT PROTEIN 1"/>
    <property type="match status" value="1"/>
</dbReference>
<dbReference type="EMBL" id="VDUZ01000007">
    <property type="protein sequence ID" value="TXL78219.1"/>
    <property type="molecule type" value="Genomic_DNA"/>
</dbReference>
<feature type="compositionally biased region" description="Acidic residues" evidence="3">
    <location>
        <begin position="137"/>
        <end position="146"/>
    </location>
</feature>
<dbReference type="InterPro" id="IPR004394">
    <property type="entry name" value="Iojap/RsfS/C7orf30"/>
</dbReference>
<comment type="subunit">
    <text evidence="2">Interacts with ribosomal protein uL14 (rplN).</text>
</comment>
<accession>A0A5C8PSG5</accession>
<dbReference type="Gene3D" id="3.30.460.10">
    <property type="entry name" value="Beta Polymerase, domain 2"/>
    <property type="match status" value="1"/>
</dbReference>
<comment type="similarity">
    <text evidence="1 2">Belongs to the Iojap/RsfS family.</text>
</comment>
<dbReference type="Proteomes" id="UP000321638">
    <property type="component" value="Unassembled WGS sequence"/>
</dbReference>
<evidence type="ECO:0000256" key="3">
    <source>
        <dbReference type="SAM" id="MobiDB-lite"/>
    </source>
</evidence>
<dbReference type="OrthoDB" id="9793681at2"/>
<dbReference type="Pfam" id="PF02410">
    <property type="entry name" value="RsfS"/>
    <property type="match status" value="1"/>
</dbReference>
<comment type="caution">
    <text evidence="4">The sequence shown here is derived from an EMBL/GenBank/DDBJ whole genome shotgun (WGS) entry which is preliminary data.</text>
</comment>
<comment type="function">
    <text evidence="2">Functions as a ribosomal silencing factor. Interacts with ribosomal protein uL14 (rplN), blocking formation of intersubunit bridge B8. Prevents association of the 30S and 50S ribosomal subunits and the formation of functional ribosomes, thus repressing translation.</text>
</comment>
<dbReference type="GO" id="GO:0042256">
    <property type="term" value="P:cytosolic ribosome assembly"/>
    <property type="evidence" value="ECO:0007669"/>
    <property type="project" value="UniProtKB-UniRule"/>
</dbReference>
<keyword evidence="2" id="KW-0810">Translation regulation</keyword>
<dbReference type="RefSeq" id="WP_147846487.1">
    <property type="nucleotide sequence ID" value="NZ_VDUZ01000007.1"/>
</dbReference>
<dbReference type="GO" id="GO:0090071">
    <property type="term" value="P:negative regulation of ribosome biogenesis"/>
    <property type="evidence" value="ECO:0007669"/>
    <property type="project" value="UniProtKB-UniRule"/>
</dbReference>
<sequence length="146" mass="15843">MPARPKRQPRSSDPVQKLVLASLAEDKAEDVAVIDIAGKSTVADSMVVCSGRSSRQVAAIADHLAERLKDNGFKGVRVEGKSQGDWVLVDAGDVIVHVFRPEVRELYQLERLWSFPEGPAEAKPARATRRKKAPAPADDEAGDTDT</sequence>
<dbReference type="HAMAP" id="MF_01477">
    <property type="entry name" value="Iojap_RsfS"/>
    <property type="match status" value="1"/>
</dbReference>
<dbReference type="AlphaFoldDB" id="A0A5C8PSG5"/>
<dbReference type="GO" id="GO:0005737">
    <property type="term" value="C:cytoplasm"/>
    <property type="evidence" value="ECO:0007669"/>
    <property type="project" value="UniProtKB-SubCell"/>
</dbReference>
<proteinExistence type="inferred from homology"/>